<gene>
    <name evidence="2" type="ORF">ACFFX0_30720</name>
</gene>
<keyword evidence="3" id="KW-1185">Reference proteome</keyword>
<name>A0ABV5G8T3_9MICC</name>
<comment type="caution">
    <text evidence="2">The sequence shown here is derived from an EMBL/GenBank/DDBJ whole genome shotgun (WGS) entry which is preliminary data.</text>
</comment>
<reference evidence="2 3" key="1">
    <citation type="submission" date="2024-09" db="EMBL/GenBank/DDBJ databases">
        <authorList>
            <person name="Sun Q."/>
            <person name="Mori K."/>
        </authorList>
    </citation>
    <scope>NUCLEOTIDE SEQUENCE [LARGE SCALE GENOMIC DNA]</scope>
    <source>
        <strain evidence="2 3">CCM 7609</strain>
    </source>
</reference>
<feature type="region of interest" description="Disordered" evidence="1">
    <location>
        <begin position="1"/>
        <end position="50"/>
    </location>
</feature>
<evidence type="ECO:0000256" key="1">
    <source>
        <dbReference type="SAM" id="MobiDB-lite"/>
    </source>
</evidence>
<evidence type="ECO:0000313" key="3">
    <source>
        <dbReference type="Proteomes" id="UP001589575"/>
    </source>
</evidence>
<proteinExistence type="predicted"/>
<organism evidence="2 3">
    <name type="scientific">Citricoccus parietis</name>
    <dbReference type="NCBI Taxonomy" id="592307"/>
    <lineage>
        <taxon>Bacteria</taxon>
        <taxon>Bacillati</taxon>
        <taxon>Actinomycetota</taxon>
        <taxon>Actinomycetes</taxon>
        <taxon>Micrococcales</taxon>
        <taxon>Micrococcaceae</taxon>
        <taxon>Citricoccus</taxon>
    </lineage>
</organism>
<dbReference type="Proteomes" id="UP001589575">
    <property type="component" value="Unassembled WGS sequence"/>
</dbReference>
<accession>A0ABV5G8T3</accession>
<sequence>MDAPTGRRHRRGHASTRWPRVCHHSRTMPARRHRPVRPVVPRIADDRPRDVQAGALAGQCRSAARAPTVRCTEVPVHRS</sequence>
<feature type="compositionally biased region" description="Basic residues" evidence="1">
    <location>
        <begin position="1"/>
        <end position="36"/>
    </location>
</feature>
<protein>
    <submittedName>
        <fullName evidence="2">Uncharacterized protein</fullName>
    </submittedName>
</protein>
<dbReference type="EMBL" id="JBHMFI010000023">
    <property type="protein sequence ID" value="MFB9075309.1"/>
    <property type="molecule type" value="Genomic_DNA"/>
</dbReference>
<evidence type="ECO:0000313" key="2">
    <source>
        <dbReference type="EMBL" id="MFB9075309.1"/>
    </source>
</evidence>